<gene>
    <name evidence="2" type="ORF">PCOR1329_LOCUS15923</name>
</gene>
<feature type="region of interest" description="Disordered" evidence="1">
    <location>
        <begin position="215"/>
        <end position="234"/>
    </location>
</feature>
<protein>
    <submittedName>
        <fullName evidence="2">Uncharacterized protein</fullName>
    </submittedName>
</protein>
<comment type="caution">
    <text evidence="2">The sequence shown here is derived from an EMBL/GenBank/DDBJ whole genome shotgun (WGS) entry which is preliminary data.</text>
</comment>
<reference evidence="2" key="1">
    <citation type="submission" date="2023-10" db="EMBL/GenBank/DDBJ databases">
        <authorList>
            <person name="Chen Y."/>
            <person name="Shah S."/>
            <person name="Dougan E. K."/>
            <person name="Thang M."/>
            <person name="Chan C."/>
        </authorList>
    </citation>
    <scope>NUCLEOTIDE SEQUENCE [LARGE SCALE GENOMIC DNA]</scope>
</reference>
<feature type="non-terminal residue" evidence="2">
    <location>
        <position position="1"/>
    </location>
</feature>
<proteinExistence type="predicted"/>
<evidence type="ECO:0000256" key="1">
    <source>
        <dbReference type="SAM" id="MobiDB-lite"/>
    </source>
</evidence>
<dbReference type="Proteomes" id="UP001189429">
    <property type="component" value="Unassembled WGS sequence"/>
</dbReference>
<organism evidence="2 3">
    <name type="scientific">Prorocentrum cordatum</name>
    <dbReference type="NCBI Taxonomy" id="2364126"/>
    <lineage>
        <taxon>Eukaryota</taxon>
        <taxon>Sar</taxon>
        <taxon>Alveolata</taxon>
        <taxon>Dinophyceae</taxon>
        <taxon>Prorocentrales</taxon>
        <taxon>Prorocentraceae</taxon>
        <taxon>Prorocentrum</taxon>
    </lineage>
</organism>
<sequence>LPPATPGTPGPPPREALAVPRSPARERRRADAPPRGLCGGGLRRARARAPTCSASLPCIGEEIGGDTAAEACELSELRTGPSLAGAPAWERTAAAPARGPTTDSSLIDAPGGGALSIPDPGGDRGRNTSAAARELSELRSRFVDRSSSIDRCTVRPPRYSPSKGAALRARVSACKAQSGGVWRKLNAYVSICCWPLRGVEGCSLEARATEAARSQRSAVHCGERGRRARSSPSE</sequence>
<feature type="region of interest" description="Disordered" evidence="1">
    <location>
        <begin position="1"/>
        <end position="51"/>
    </location>
</feature>
<feature type="compositionally biased region" description="Low complexity" evidence="1">
    <location>
        <begin position="92"/>
        <end position="102"/>
    </location>
</feature>
<evidence type="ECO:0000313" key="2">
    <source>
        <dbReference type="EMBL" id="CAK0811236.1"/>
    </source>
</evidence>
<name>A0ABN9R0G9_9DINO</name>
<keyword evidence="3" id="KW-1185">Reference proteome</keyword>
<feature type="compositionally biased region" description="Basic and acidic residues" evidence="1">
    <location>
        <begin position="23"/>
        <end position="32"/>
    </location>
</feature>
<dbReference type="EMBL" id="CAUYUJ010004858">
    <property type="protein sequence ID" value="CAK0811236.1"/>
    <property type="molecule type" value="Genomic_DNA"/>
</dbReference>
<feature type="region of interest" description="Disordered" evidence="1">
    <location>
        <begin position="92"/>
        <end position="128"/>
    </location>
</feature>
<accession>A0ABN9R0G9</accession>
<feature type="compositionally biased region" description="Pro residues" evidence="1">
    <location>
        <begin position="1"/>
        <end position="14"/>
    </location>
</feature>
<evidence type="ECO:0000313" key="3">
    <source>
        <dbReference type="Proteomes" id="UP001189429"/>
    </source>
</evidence>